<dbReference type="AlphaFoldDB" id="E2AK32"/>
<evidence type="ECO:0000313" key="2">
    <source>
        <dbReference type="Proteomes" id="UP000000311"/>
    </source>
</evidence>
<organism evidence="2">
    <name type="scientific">Camponotus floridanus</name>
    <name type="common">Florida carpenter ant</name>
    <dbReference type="NCBI Taxonomy" id="104421"/>
    <lineage>
        <taxon>Eukaryota</taxon>
        <taxon>Metazoa</taxon>
        <taxon>Ecdysozoa</taxon>
        <taxon>Arthropoda</taxon>
        <taxon>Hexapoda</taxon>
        <taxon>Insecta</taxon>
        <taxon>Pterygota</taxon>
        <taxon>Neoptera</taxon>
        <taxon>Endopterygota</taxon>
        <taxon>Hymenoptera</taxon>
        <taxon>Apocrita</taxon>
        <taxon>Aculeata</taxon>
        <taxon>Formicoidea</taxon>
        <taxon>Formicidae</taxon>
        <taxon>Formicinae</taxon>
        <taxon>Camponotus</taxon>
    </lineage>
</organism>
<sequence>MVVKGNPWCMCKNTRQGESLVHVHQGISGACMCKNTPPISPHDELSRFSSLHAKILLLQAFEPNGKINARYCCTEKKINQKSWEQKVAMVVHQRYRNQGPVIFICARPRRRREKGQWYGLRSKIATALLLSERFRRKVDALSEIKRLNNEETGAHETRTIRKAVSLRLKSSFNRNTMSFIRRTTTLTYTLFESRDREGRSLIRSSNDRSPLQARSSSEECRASLRSCTRSCESLSGLRKHPREQRRREPPPFYVRAVRRSRETRGHWLREKLPPPPDECADRQCGVVGGLRGWLERGGCTMERDRKRDG</sequence>
<proteinExistence type="predicted"/>
<reference evidence="1 2" key="1">
    <citation type="journal article" date="2010" name="Science">
        <title>Genomic comparison of the ants Camponotus floridanus and Harpegnathos saltator.</title>
        <authorList>
            <person name="Bonasio R."/>
            <person name="Zhang G."/>
            <person name="Ye C."/>
            <person name="Mutti N.S."/>
            <person name="Fang X."/>
            <person name="Qin N."/>
            <person name="Donahue G."/>
            <person name="Yang P."/>
            <person name="Li Q."/>
            <person name="Li C."/>
            <person name="Zhang P."/>
            <person name="Huang Z."/>
            <person name="Berger S.L."/>
            <person name="Reinberg D."/>
            <person name="Wang J."/>
            <person name="Liebig J."/>
        </authorList>
    </citation>
    <scope>NUCLEOTIDE SEQUENCE [LARGE SCALE GENOMIC DNA]</scope>
    <source>
        <strain evidence="2">C129</strain>
    </source>
</reference>
<keyword evidence="2" id="KW-1185">Reference proteome</keyword>
<dbReference type="Proteomes" id="UP000000311">
    <property type="component" value="Unassembled WGS sequence"/>
</dbReference>
<evidence type="ECO:0000313" key="1">
    <source>
        <dbReference type="EMBL" id="EFN66205.1"/>
    </source>
</evidence>
<gene>
    <name evidence="1" type="ORF">EAG_13896</name>
</gene>
<accession>E2AK32</accession>
<dbReference type="EMBL" id="GL440138">
    <property type="protein sequence ID" value="EFN66205.1"/>
    <property type="molecule type" value="Genomic_DNA"/>
</dbReference>
<protein>
    <submittedName>
        <fullName evidence="1">Uncharacterized protein</fullName>
    </submittedName>
</protein>
<dbReference type="PROSITE" id="PS51257">
    <property type="entry name" value="PROKAR_LIPOPROTEIN"/>
    <property type="match status" value="1"/>
</dbReference>
<dbReference type="InParanoid" id="E2AK32"/>
<name>E2AK32_CAMFO</name>